<proteinExistence type="inferred from homology"/>
<dbReference type="Gene3D" id="3.90.1300.10">
    <property type="entry name" value="Amidase signature (AS) domain"/>
    <property type="match status" value="1"/>
</dbReference>
<dbReference type="RefSeq" id="WP_143419647.1">
    <property type="nucleotide sequence ID" value="NZ_VJXR01000073.1"/>
</dbReference>
<dbReference type="PROSITE" id="PS00571">
    <property type="entry name" value="AMIDASES"/>
    <property type="match status" value="1"/>
</dbReference>
<accession>A0A552WLJ7</accession>
<feature type="domain" description="Amidase" evidence="2">
    <location>
        <begin position="27"/>
        <end position="465"/>
    </location>
</feature>
<gene>
    <name evidence="3" type="ORF">FJ693_16970</name>
</gene>
<dbReference type="PANTHER" id="PTHR11895:SF7">
    <property type="entry name" value="GLUTAMYL-TRNA(GLN) AMIDOTRANSFERASE SUBUNIT A, MITOCHONDRIAL"/>
    <property type="match status" value="1"/>
</dbReference>
<dbReference type="Proteomes" id="UP000318693">
    <property type="component" value="Unassembled WGS sequence"/>
</dbReference>
<dbReference type="SUPFAM" id="SSF75304">
    <property type="entry name" value="Amidase signature (AS) enzymes"/>
    <property type="match status" value="1"/>
</dbReference>
<dbReference type="AlphaFoldDB" id="A0A552WLJ7"/>
<dbReference type="InterPro" id="IPR036928">
    <property type="entry name" value="AS_sf"/>
</dbReference>
<dbReference type="InterPro" id="IPR020556">
    <property type="entry name" value="Amidase_CS"/>
</dbReference>
<name>A0A552WLJ7_9MICO</name>
<evidence type="ECO:0000259" key="2">
    <source>
        <dbReference type="Pfam" id="PF01425"/>
    </source>
</evidence>
<dbReference type="PANTHER" id="PTHR11895">
    <property type="entry name" value="TRANSAMIDASE"/>
    <property type="match status" value="1"/>
</dbReference>
<organism evidence="3 4">
    <name type="scientific">Georgenia yuyongxinii</name>
    <dbReference type="NCBI Taxonomy" id="2589797"/>
    <lineage>
        <taxon>Bacteria</taxon>
        <taxon>Bacillati</taxon>
        <taxon>Actinomycetota</taxon>
        <taxon>Actinomycetes</taxon>
        <taxon>Micrococcales</taxon>
        <taxon>Bogoriellaceae</taxon>
        <taxon>Georgenia</taxon>
    </lineage>
</organism>
<keyword evidence="4" id="KW-1185">Reference proteome</keyword>
<sequence length="486" mass="50293">MTQIHELSALDLAAAVRAGQVSPSEIADHTLERARRLGPQVGAFVHLAEKRAHAQAAEAEEQLAAVGTAARDDGVLPPFLGVPAPVKDLTMVAGLPFECGSAAFAGNVASVDDGVVTLLRAAGTLMVGKTTTPELGLPPYTEPDVAPPARTPWDLTRSAGGSSGGAAAAVAAGIVPVAHGSDGGGSIRIPAAATGLVGLKPSRGRISSGPYGVDGAGLGVNGVLTRTVRDTAAFLDVLAQPWPGDHYLLPGPRSTFLQACDQQPAPLRVGVLTEPVNVAGAPVHPGARAAVDRAARLLEGLGHHLAEAPVPFAPEQWDAFMPLWAVGVLGAPVPPEQEELLVPLTRWMRELGRGFTGAQYAQAVTDVQRLTRQTALAWSAFDVILTPTLAQPPALIGALRDDSDPAGDFAAQKAFTPWTSVWNLIGAPAISLPLHRQVVDEGDDARELPFGVMLGARLGQEETLLALAAQLEAADPWPMFAPGVEI</sequence>
<evidence type="ECO:0000313" key="3">
    <source>
        <dbReference type="EMBL" id="TRW43616.1"/>
    </source>
</evidence>
<dbReference type="Pfam" id="PF01425">
    <property type="entry name" value="Amidase"/>
    <property type="match status" value="1"/>
</dbReference>
<reference evidence="3 4" key="1">
    <citation type="submission" date="2019-07" db="EMBL/GenBank/DDBJ databases">
        <title>Georgenia wutianyii sp. nov. and Georgenia *** sp. nov. isolated from plateau pika (Ochotona curzoniae) in the Qinghai-Tibet plateau of China.</title>
        <authorList>
            <person name="Tian Z."/>
        </authorList>
    </citation>
    <scope>NUCLEOTIDE SEQUENCE [LARGE SCALE GENOMIC DNA]</scope>
    <source>
        <strain evidence="3 4">Z446</strain>
    </source>
</reference>
<dbReference type="InterPro" id="IPR023631">
    <property type="entry name" value="Amidase_dom"/>
</dbReference>
<comment type="similarity">
    <text evidence="1">Belongs to the amidase family.</text>
</comment>
<evidence type="ECO:0000313" key="4">
    <source>
        <dbReference type="Proteomes" id="UP000318693"/>
    </source>
</evidence>
<dbReference type="GO" id="GO:0003824">
    <property type="term" value="F:catalytic activity"/>
    <property type="evidence" value="ECO:0007669"/>
    <property type="project" value="InterPro"/>
</dbReference>
<evidence type="ECO:0000256" key="1">
    <source>
        <dbReference type="ARBA" id="ARBA00009199"/>
    </source>
</evidence>
<dbReference type="EMBL" id="VJXR01000073">
    <property type="protein sequence ID" value="TRW43616.1"/>
    <property type="molecule type" value="Genomic_DNA"/>
</dbReference>
<comment type="caution">
    <text evidence="3">The sequence shown here is derived from an EMBL/GenBank/DDBJ whole genome shotgun (WGS) entry which is preliminary data.</text>
</comment>
<protein>
    <submittedName>
        <fullName evidence="3">Amidase</fullName>
    </submittedName>
</protein>
<dbReference type="InterPro" id="IPR000120">
    <property type="entry name" value="Amidase"/>
</dbReference>